<keyword evidence="6" id="KW-1185">Reference proteome</keyword>
<dbReference type="GO" id="GO:0003700">
    <property type="term" value="F:DNA-binding transcription factor activity"/>
    <property type="evidence" value="ECO:0007669"/>
    <property type="project" value="TreeGrafter"/>
</dbReference>
<dbReference type="PANTHER" id="PTHR30055">
    <property type="entry name" value="HTH-TYPE TRANSCRIPTIONAL REGULATOR RUTR"/>
    <property type="match status" value="1"/>
</dbReference>
<dbReference type="EMBL" id="CP002666">
    <property type="protein sequence ID" value="AEE47080.1"/>
    <property type="molecule type" value="Genomic_DNA"/>
</dbReference>
<dbReference type="STRING" id="590998.Celf_2959"/>
<accession>F4H8S2</accession>
<gene>
    <name evidence="5" type="ordered locus">Celf_2959</name>
</gene>
<dbReference type="GO" id="GO:0000976">
    <property type="term" value="F:transcription cis-regulatory region binding"/>
    <property type="evidence" value="ECO:0007669"/>
    <property type="project" value="TreeGrafter"/>
</dbReference>
<dbReference type="PANTHER" id="PTHR30055:SF239">
    <property type="entry name" value="TRANSCRIPTIONAL REGULATORY PROTEIN"/>
    <property type="match status" value="1"/>
</dbReference>
<evidence type="ECO:0000256" key="3">
    <source>
        <dbReference type="ARBA" id="ARBA00023163"/>
    </source>
</evidence>
<evidence type="ECO:0000259" key="4">
    <source>
        <dbReference type="Pfam" id="PF13305"/>
    </source>
</evidence>
<dbReference type="Proteomes" id="UP000008460">
    <property type="component" value="Chromosome"/>
</dbReference>
<proteinExistence type="predicted"/>
<evidence type="ECO:0000256" key="2">
    <source>
        <dbReference type="ARBA" id="ARBA00023125"/>
    </source>
</evidence>
<dbReference type="AlphaFoldDB" id="F4H8S2"/>
<evidence type="ECO:0000313" key="6">
    <source>
        <dbReference type="Proteomes" id="UP000008460"/>
    </source>
</evidence>
<dbReference type="SUPFAM" id="SSF48498">
    <property type="entry name" value="Tetracyclin repressor-like, C-terminal domain"/>
    <property type="match status" value="1"/>
</dbReference>
<keyword evidence="2" id="KW-0238">DNA-binding</keyword>
<feature type="domain" description="HTH-type transcriptional regulator MT1864/Rv1816-like C-terminal" evidence="4">
    <location>
        <begin position="88"/>
        <end position="186"/>
    </location>
</feature>
<dbReference type="Gene3D" id="1.10.10.60">
    <property type="entry name" value="Homeodomain-like"/>
    <property type="match status" value="1"/>
</dbReference>
<dbReference type="InterPro" id="IPR009057">
    <property type="entry name" value="Homeodomain-like_sf"/>
</dbReference>
<dbReference type="InterPro" id="IPR025996">
    <property type="entry name" value="MT1864/Rv1816-like_C"/>
</dbReference>
<dbReference type="eggNOG" id="COG1309">
    <property type="taxonomic scope" value="Bacteria"/>
</dbReference>
<keyword evidence="1" id="KW-0805">Transcription regulation</keyword>
<dbReference type="InterPro" id="IPR036271">
    <property type="entry name" value="Tet_transcr_reg_TetR-rel_C_sf"/>
</dbReference>
<name>F4H8S2_CELFA</name>
<evidence type="ECO:0000256" key="1">
    <source>
        <dbReference type="ARBA" id="ARBA00023015"/>
    </source>
</evidence>
<dbReference type="Pfam" id="PF13305">
    <property type="entry name" value="TetR_C_33"/>
    <property type="match status" value="1"/>
</dbReference>
<protein>
    <submittedName>
        <fullName evidence="5">Regulatory protein TetR</fullName>
    </submittedName>
</protein>
<evidence type="ECO:0000313" key="5">
    <source>
        <dbReference type="EMBL" id="AEE47080.1"/>
    </source>
</evidence>
<dbReference type="InterPro" id="IPR050109">
    <property type="entry name" value="HTH-type_TetR-like_transc_reg"/>
</dbReference>
<organism evidence="5 6">
    <name type="scientific">Cellulomonas fimi (strain ATCC 484 / DSM 20113 / JCM 1341 / CCUG 24087 / LMG 16345 / NBRC 15513 / NCIMB 8980 / NCTC 7547 / NRS-133)</name>
    <dbReference type="NCBI Taxonomy" id="590998"/>
    <lineage>
        <taxon>Bacteria</taxon>
        <taxon>Bacillati</taxon>
        <taxon>Actinomycetota</taxon>
        <taxon>Actinomycetes</taxon>
        <taxon>Micrococcales</taxon>
        <taxon>Cellulomonadaceae</taxon>
        <taxon>Cellulomonas</taxon>
    </lineage>
</organism>
<dbReference type="HOGENOM" id="CLU_069356_43_2_11"/>
<sequence length="197" mass="20157">MPRAGLDRSAVVTVALACVDDTGPTGFADLTLAAVAARAGVAVPSLYKHVEGLPGLRREVALACVEEFTAVLVAATDAAPTGHTGARLRAAVVATRAWARRHPGRYAAVQGGWPQDDQAVAVQAAAARAVEVLAAAVADLGVPPHRHVDAVRAVRAALHGFVVLELDGGFGMPDDVDTSFTFLVDGLVAGLTRTATP</sequence>
<dbReference type="SUPFAM" id="SSF46689">
    <property type="entry name" value="Homeodomain-like"/>
    <property type="match status" value="1"/>
</dbReference>
<dbReference type="Gene3D" id="1.10.357.10">
    <property type="entry name" value="Tetracycline Repressor, domain 2"/>
    <property type="match status" value="1"/>
</dbReference>
<dbReference type="KEGG" id="cfi:Celf_2959"/>
<reference evidence="5 6" key="1">
    <citation type="submission" date="2011-04" db="EMBL/GenBank/DDBJ databases">
        <title>Complete sequence of Cellulomonas fimi ATCC 484.</title>
        <authorList>
            <consortium name="US DOE Joint Genome Institute"/>
            <person name="Lucas S."/>
            <person name="Han J."/>
            <person name="Lapidus A."/>
            <person name="Cheng J.-F."/>
            <person name="Goodwin L."/>
            <person name="Pitluck S."/>
            <person name="Peters L."/>
            <person name="Chertkov O."/>
            <person name="Detter J.C."/>
            <person name="Han C."/>
            <person name="Tapia R."/>
            <person name="Land M."/>
            <person name="Hauser L."/>
            <person name="Kyrpides N."/>
            <person name="Ivanova N."/>
            <person name="Ovchinnikova G."/>
            <person name="Pagani I."/>
            <person name="Mead D."/>
            <person name="Brumm P."/>
            <person name="Woyke T."/>
        </authorList>
    </citation>
    <scope>NUCLEOTIDE SEQUENCE [LARGE SCALE GENOMIC DNA]</scope>
    <source>
        <strain evidence="6">ATCC 484 / DSM 20113 / JCM 1341 / NBRC 15513 / NCIMB 8980 / NCTC 7547</strain>
    </source>
</reference>
<keyword evidence="3" id="KW-0804">Transcription</keyword>